<evidence type="ECO:0000313" key="1">
    <source>
        <dbReference type="Proteomes" id="UP000095286"/>
    </source>
</evidence>
<accession>A0AC35TW19</accession>
<organism evidence="1 2">
    <name type="scientific">Rhabditophanes sp. KR3021</name>
    <dbReference type="NCBI Taxonomy" id="114890"/>
    <lineage>
        <taxon>Eukaryota</taxon>
        <taxon>Metazoa</taxon>
        <taxon>Ecdysozoa</taxon>
        <taxon>Nematoda</taxon>
        <taxon>Chromadorea</taxon>
        <taxon>Rhabditida</taxon>
        <taxon>Tylenchina</taxon>
        <taxon>Panagrolaimomorpha</taxon>
        <taxon>Strongyloidoidea</taxon>
        <taxon>Alloionematidae</taxon>
        <taxon>Rhabditophanes</taxon>
    </lineage>
</organism>
<dbReference type="WBParaSite" id="RSKR_0000474600.1">
    <property type="protein sequence ID" value="RSKR_0000474600.1"/>
    <property type="gene ID" value="RSKR_0000474600"/>
</dbReference>
<proteinExistence type="predicted"/>
<reference evidence="2" key="1">
    <citation type="submission" date="2016-11" db="UniProtKB">
        <authorList>
            <consortium name="WormBaseParasite"/>
        </authorList>
    </citation>
    <scope>IDENTIFICATION</scope>
    <source>
        <strain evidence="2">KR3021</strain>
    </source>
</reference>
<protein>
    <submittedName>
        <fullName evidence="2">Na_Ca_ex domain-containing protein</fullName>
    </submittedName>
</protein>
<evidence type="ECO:0000313" key="2">
    <source>
        <dbReference type="WBParaSite" id="RSKR_0000474600.1"/>
    </source>
</evidence>
<name>A0AC35TW19_9BILA</name>
<dbReference type="Proteomes" id="UP000095286">
    <property type="component" value="Unplaced"/>
</dbReference>
<sequence length="413" mass="45988">MANFTEVTACDPSHGLSMIDLCQYVILNSDICEGGGFIQYVQWTMCQDTLFARYLVFAFSLVCLVFFIMVLLTSADDYFSVNVASIVEHFKISQNVAGVTFMAFANGAPDFFNSLASVLSTKHPKAGLAIGELLGGITFVSLVVAGSVAMVQPFHIMRRPFIRDIAFFGITFAILLVAFLTGKIVYIWLPLTLLVLYILYAITFLGGQYLRKKFEIAKAEKQISRRTTIDIKVIGVDDSEADPPSRQSSSYNHHESIKTPEVLTRTNSVSSFKQKAINFIDQHHLFVSEHEIPEEKIYISKNRKSIFVTDAGDRATSNVTENDTSSPVPDWLKRREQMNEKNILHKIWIDVNPWDSDEFAELNIFEKVATEIVGIAGLLGLISGLSHEIIGLTVLAWSNSVGDLFSDIAVSKT</sequence>